<dbReference type="Proteomes" id="UP001269375">
    <property type="component" value="Unassembled WGS sequence"/>
</dbReference>
<gene>
    <name evidence="2" type="ORF">QC825_14620</name>
</gene>
<proteinExistence type="predicted"/>
<name>A0ABU1H0L2_9GAMM</name>
<dbReference type="RefSeq" id="WP_251595592.1">
    <property type="nucleotide sequence ID" value="NZ_JAMLJI010000006.1"/>
</dbReference>
<dbReference type="EMBL" id="JARWAO010000010">
    <property type="protein sequence ID" value="MDR5897302.1"/>
    <property type="molecule type" value="Genomic_DNA"/>
</dbReference>
<feature type="chain" id="PRO_5045252548" evidence="1">
    <location>
        <begin position="23"/>
        <end position="155"/>
    </location>
</feature>
<protein>
    <submittedName>
        <fullName evidence="2">Uncharacterized protein</fullName>
    </submittedName>
</protein>
<sequence>MFKFAAALVAATLWCTTIYVFAITKPNCRYANYYGRDLCSVADRLSQEMKRKNPKQYDPDIFIDRVASKDDFLEFSGKMKETKSALILRIWGHQVTQKKIDTFLSGHITYGICQYKANKKIKTFLYQKGRVKYKVYDAYNNLIGVSTIFKPHCPR</sequence>
<reference evidence="2 3" key="1">
    <citation type="submission" date="2023-04" db="EMBL/GenBank/DDBJ databases">
        <title>A long-awaited taxogenomic arrangement of the family Halomonadaceae.</title>
        <authorList>
            <person name="De La Haba R."/>
            <person name="Chuvochina M."/>
            <person name="Wittouck S."/>
            <person name="Arahal D.R."/>
            <person name="Sanchez-Porro C."/>
            <person name="Hugenholtz P."/>
            <person name="Ventosa A."/>
        </authorList>
    </citation>
    <scope>NUCLEOTIDE SEQUENCE [LARGE SCALE GENOMIC DNA]</scope>
    <source>
        <strain evidence="2 3">DSM 22428</strain>
    </source>
</reference>
<evidence type="ECO:0000313" key="3">
    <source>
        <dbReference type="Proteomes" id="UP001269375"/>
    </source>
</evidence>
<feature type="signal peptide" evidence="1">
    <location>
        <begin position="1"/>
        <end position="22"/>
    </location>
</feature>
<keyword evidence="3" id="KW-1185">Reference proteome</keyword>
<evidence type="ECO:0000256" key="1">
    <source>
        <dbReference type="SAM" id="SignalP"/>
    </source>
</evidence>
<keyword evidence="1" id="KW-0732">Signal</keyword>
<accession>A0ABU1H0L2</accession>
<evidence type="ECO:0000313" key="2">
    <source>
        <dbReference type="EMBL" id="MDR5897302.1"/>
    </source>
</evidence>
<comment type="caution">
    <text evidence="2">The sequence shown here is derived from an EMBL/GenBank/DDBJ whole genome shotgun (WGS) entry which is preliminary data.</text>
</comment>
<organism evidence="2 3">
    <name type="scientific">Larsenimonas suaedae</name>
    <dbReference type="NCBI Taxonomy" id="1851019"/>
    <lineage>
        <taxon>Bacteria</taxon>
        <taxon>Pseudomonadati</taxon>
        <taxon>Pseudomonadota</taxon>
        <taxon>Gammaproteobacteria</taxon>
        <taxon>Oceanospirillales</taxon>
        <taxon>Halomonadaceae</taxon>
        <taxon>Larsenimonas</taxon>
    </lineage>
</organism>